<keyword evidence="5 6" id="KW-0472">Membrane</keyword>
<evidence type="ECO:0000256" key="3">
    <source>
        <dbReference type="ARBA" id="ARBA00022692"/>
    </source>
</evidence>
<keyword evidence="4 6" id="KW-1133">Transmembrane helix</keyword>
<keyword evidence="8" id="KW-1185">Reference proteome</keyword>
<name>A0A067SV06_GALM3</name>
<sequence length="153" mass="16508">HLPSITVGLPGVQTFWSVEMSYVASIFTGWNNNSVRFIPLSSCPTDPISTQGVLADNSTSRFGRRRPYTMLGTVICITAMLLLGLTRPVASIFTGWNNDCNDRLTIALAVLSIFLIDFSIDAVQAADRALVVDALTSSEHVAGSGWAARMLKS</sequence>
<keyword evidence="3 6" id="KW-0812">Transmembrane</keyword>
<gene>
    <name evidence="7" type="ORF">GALMADRAFT_70336</name>
</gene>
<dbReference type="PANTHER" id="PTHR19432">
    <property type="entry name" value="SUGAR TRANSPORTER"/>
    <property type="match status" value="1"/>
</dbReference>
<evidence type="ECO:0000313" key="8">
    <source>
        <dbReference type="Proteomes" id="UP000027222"/>
    </source>
</evidence>
<feature type="non-terminal residue" evidence="7">
    <location>
        <position position="1"/>
    </location>
</feature>
<evidence type="ECO:0000313" key="7">
    <source>
        <dbReference type="EMBL" id="KDR74775.1"/>
    </source>
</evidence>
<proteinExistence type="predicted"/>
<feature type="transmembrane region" description="Helical" evidence="6">
    <location>
        <begin position="105"/>
        <end position="123"/>
    </location>
</feature>
<dbReference type="GO" id="GO:0008506">
    <property type="term" value="F:sucrose:proton symporter activity"/>
    <property type="evidence" value="ECO:0007669"/>
    <property type="project" value="TreeGrafter"/>
</dbReference>
<evidence type="ECO:0000256" key="2">
    <source>
        <dbReference type="ARBA" id="ARBA00022448"/>
    </source>
</evidence>
<evidence type="ECO:0000256" key="5">
    <source>
        <dbReference type="ARBA" id="ARBA00023136"/>
    </source>
</evidence>
<dbReference type="HOGENOM" id="CLU_116827_0_0_1"/>
<protein>
    <submittedName>
        <fullName evidence="7">Uncharacterized protein</fullName>
    </submittedName>
</protein>
<evidence type="ECO:0000256" key="6">
    <source>
        <dbReference type="SAM" id="Phobius"/>
    </source>
</evidence>
<dbReference type="GO" id="GO:0005886">
    <property type="term" value="C:plasma membrane"/>
    <property type="evidence" value="ECO:0007669"/>
    <property type="project" value="TreeGrafter"/>
</dbReference>
<dbReference type="AlphaFoldDB" id="A0A067SV06"/>
<evidence type="ECO:0000256" key="4">
    <source>
        <dbReference type="ARBA" id="ARBA00022989"/>
    </source>
</evidence>
<organism evidence="7 8">
    <name type="scientific">Galerina marginata (strain CBS 339.88)</name>
    <dbReference type="NCBI Taxonomy" id="685588"/>
    <lineage>
        <taxon>Eukaryota</taxon>
        <taxon>Fungi</taxon>
        <taxon>Dikarya</taxon>
        <taxon>Basidiomycota</taxon>
        <taxon>Agaricomycotina</taxon>
        <taxon>Agaricomycetes</taxon>
        <taxon>Agaricomycetidae</taxon>
        <taxon>Agaricales</taxon>
        <taxon>Agaricineae</taxon>
        <taxon>Strophariaceae</taxon>
        <taxon>Galerina</taxon>
    </lineage>
</organism>
<accession>A0A067SV06</accession>
<comment type="subcellular location">
    <subcellularLocation>
        <location evidence="1">Membrane</location>
        <topology evidence="1">Multi-pass membrane protein</topology>
    </subcellularLocation>
</comment>
<reference evidence="8" key="1">
    <citation type="journal article" date="2014" name="Proc. Natl. Acad. Sci. U.S.A.">
        <title>Extensive sampling of basidiomycete genomes demonstrates inadequacy of the white-rot/brown-rot paradigm for wood decay fungi.</title>
        <authorList>
            <person name="Riley R."/>
            <person name="Salamov A.A."/>
            <person name="Brown D.W."/>
            <person name="Nagy L.G."/>
            <person name="Floudas D."/>
            <person name="Held B.W."/>
            <person name="Levasseur A."/>
            <person name="Lombard V."/>
            <person name="Morin E."/>
            <person name="Otillar R."/>
            <person name="Lindquist E.A."/>
            <person name="Sun H."/>
            <person name="LaButti K.M."/>
            <person name="Schmutz J."/>
            <person name="Jabbour D."/>
            <person name="Luo H."/>
            <person name="Baker S.E."/>
            <person name="Pisabarro A.G."/>
            <person name="Walton J.D."/>
            <person name="Blanchette R.A."/>
            <person name="Henrissat B."/>
            <person name="Martin F."/>
            <person name="Cullen D."/>
            <person name="Hibbett D.S."/>
            <person name="Grigoriev I.V."/>
        </authorList>
    </citation>
    <scope>NUCLEOTIDE SEQUENCE [LARGE SCALE GENOMIC DNA]</scope>
    <source>
        <strain evidence="8">CBS 339.88</strain>
    </source>
</reference>
<dbReference type="Proteomes" id="UP000027222">
    <property type="component" value="Unassembled WGS sequence"/>
</dbReference>
<dbReference type="OrthoDB" id="28755at2759"/>
<keyword evidence="2" id="KW-0813">Transport</keyword>
<evidence type="ECO:0000256" key="1">
    <source>
        <dbReference type="ARBA" id="ARBA00004141"/>
    </source>
</evidence>
<feature type="transmembrane region" description="Helical" evidence="6">
    <location>
        <begin position="68"/>
        <end position="85"/>
    </location>
</feature>
<dbReference type="PANTHER" id="PTHR19432:SF91">
    <property type="entry name" value="GENERAL ALPHA-GLUCOSIDE PERMEASE"/>
    <property type="match status" value="1"/>
</dbReference>
<dbReference type="EMBL" id="KL142382">
    <property type="protein sequence ID" value="KDR74775.1"/>
    <property type="molecule type" value="Genomic_DNA"/>
</dbReference>